<dbReference type="SUPFAM" id="SSF53098">
    <property type="entry name" value="Ribonuclease H-like"/>
    <property type="match status" value="1"/>
</dbReference>
<dbReference type="EMBL" id="QCYY01002995">
    <property type="protein sequence ID" value="ROT66064.1"/>
    <property type="molecule type" value="Genomic_DNA"/>
</dbReference>
<reference evidence="9 10" key="1">
    <citation type="submission" date="2018-04" db="EMBL/GenBank/DDBJ databases">
        <authorList>
            <person name="Zhang X."/>
            <person name="Yuan J."/>
            <person name="Li F."/>
            <person name="Xiang J."/>
        </authorList>
    </citation>
    <scope>NUCLEOTIDE SEQUENCE [LARGE SCALE GENOMIC DNA]</scope>
    <source>
        <tissue evidence="9">Muscle</tissue>
    </source>
</reference>
<dbReference type="InterPro" id="IPR043502">
    <property type="entry name" value="DNA/RNA_pol_sf"/>
</dbReference>
<dbReference type="Gene3D" id="1.10.340.70">
    <property type="match status" value="1"/>
</dbReference>
<name>A0A423SPH8_PENVA</name>
<dbReference type="InterPro" id="IPR041588">
    <property type="entry name" value="Integrase_H2C2"/>
</dbReference>
<dbReference type="GO" id="GO:0042575">
    <property type="term" value="C:DNA polymerase complex"/>
    <property type="evidence" value="ECO:0007669"/>
    <property type="project" value="UniProtKB-ARBA"/>
</dbReference>
<proteinExistence type="predicted"/>
<keyword evidence="7" id="KW-0695">RNA-directed DNA polymerase</keyword>
<gene>
    <name evidence="9" type="ORF">C7M84_015930</name>
</gene>
<dbReference type="PANTHER" id="PTHR37984:SF7">
    <property type="entry name" value="INTEGRASE CATALYTIC DOMAIN-CONTAINING PROTEIN"/>
    <property type="match status" value="1"/>
</dbReference>
<accession>A0A423SPH8</accession>
<evidence type="ECO:0000313" key="9">
    <source>
        <dbReference type="EMBL" id="ROT66064.1"/>
    </source>
</evidence>
<dbReference type="Gene3D" id="3.30.420.10">
    <property type="entry name" value="Ribonuclease H-like superfamily/Ribonuclease H"/>
    <property type="match status" value="1"/>
</dbReference>
<evidence type="ECO:0000256" key="5">
    <source>
        <dbReference type="ARBA" id="ARBA00022759"/>
    </source>
</evidence>
<dbReference type="FunFam" id="1.10.340.70:FF:000004">
    <property type="entry name" value="Retrovirus-related Pol polyprotein from transposon 297-like Protein"/>
    <property type="match status" value="1"/>
</dbReference>
<evidence type="ECO:0000256" key="3">
    <source>
        <dbReference type="ARBA" id="ARBA00022695"/>
    </source>
</evidence>
<evidence type="ECO:0000256" key="4">
    <source>
        <dbReference type="ARBA" id="ARBA00022722"/>
    </source>
</evidence>
<evidence type="ECO:0000256" key="6">
    <source>
        <dbReference type="ARBA" id="ARBA00022801"/>
    </source>
</evidence>
<keyword evidence="5" id="KW-0255">Endonuclease</keyword>
<dbReference type="CDD" id="cd09274">
    <property type="entry name" value="RNase_HI_RT_Ty3"/>
    <property type="match status" value="1"/>
</dbReference>
<dbReference type="AlphaFoldDB" id="A0A423SPH8"/>
<comment type="caution">
    <text evidence="9">The sequence shown here is derived from an EMBL/GenBank/DDBJ whole genome shotgun (WGS) entry which is preliminary data.</text>
</comment>
<evidence type="ECO:0000313" key="10">
    <source>
        <dbReference type="Proteomes" id="UP000283509"/>
    </source>
</evidence>
<keyword evidence="6" id="KW-0378">Hydrolase</keyword>
<protein>
    <recommendedName>
        <fullName evidence="1">RNA-directed DNA polymerase</fullName>
        <ecNumber evidence="1">2.7.7.49</ecNumber>
    </recommendedName>
</protein>
<dbReference type="Proteomes" id="UP000283509">
    <property type="component" value="Unassembled WGS sequence"/>
</dbReference>
<dbReference type="GO" id="GO:0003676">
    <property type="term" value="F:nucleic acid binding"/>
    <property type="evidence" value="ECO:0007669"/>
    <property type="project" value="InterPro"/>
</dbReference>
<evidence type="ECO:0000259" key="8">
    <source>
        <dbReference type="PROSITE" id="PS50994"/>
    </source>
</evidence>
<evidence type="ECO:0000256" key="7">
    <source>
        <dbReference type="ARBA" id="ARBA00022918"/>
    </source>
</evidence>
<feature type="domain" description="Integrase catalytic" evidence="8">
    <location>
        <begin position="432"/>
        <end position="585"/>
    </location>
</feature>
<dbReference type="OrthoDB" id="6375380at2759"/>
<dbReference type="PANTHER" id="PTHR37984">
    <property type="entry name" value="PROTEIN CBG26694"/>
    <property type="match status" value="1"/>
</dbReference>
<evidence type="ECO:0000256" key="1">
    <source>
        <dbReference type="ARBA" id="ARBA00012493"/>
    </source>
</evidence>
<dbReference type="EC" id="2.7.7.49" evidence="1"/>
<dbReference type="Pfam" id="PF17921">
    <property type="entry name" value="Integrase_H2C2"/>
    <property type="match status" value="1"/>
</dbReference>
<keyword evidence="4" id="KW-0540">Nuclease</keyword>
<dbReference type="PROSITE" id="PS50994">
    <property type="entry name" value="INTEGRASE"/>
    <property type="match status" value="1"/>
</dbReference>
<reference evidence="9 10" key="2">
    <citation type="submission" date="2019-01" db="EMBL/GenBank/DDBJ databases">
        <title>The decoding of complex shrimp genome reveals the adaptation for benthos swimmer, frequently molting mechanism and breeding impact on genome.</title>
        <authorList>
            <person name="Sun Y."/>
            <person name="Gao Y."/>
            <person name="Yu Y."/>
        </authorList>
    </citation>
    <scope>NUCLEOTIDE SEQUENCE [LARGE SCALE GENOMIC DNA]</scope>
    <source>
        <tissue evidence="9">Muscle</tissue>
    </source>
</reference>
<dbReference type="STRING" id="6689.A0A423SPH8"/>
<dbReference type="GO" id="GO:0015074">
    <property type="term" value="P:DNA integration"/>
    <property type="evidence" value="ECO:0007669"/>
    <property type="project" value="InterPro"/>
</dbReference>
<dbReference type="InterPro" id="IPR050951">
    <property type="entry name" value="Retrovirus_Pol_polyprotein"/>
</dbReference>
<dbReference type="InterPro" id="IPR001584">
    <property type="entry name" value="Integrase_cat-core"/>
</dbReference>
<keyword evidence="3" id="KW-0548">Nucleotidyltransferase</keyword>
<dbReference type="GO" id="GO:0004519">
    <property type="term" value="F:endonuclease activity"/>
    <property type="evidence" value="ECO:0007669"/>
    <property type="project" value="UniProtKB-KW"/>
</dbReference>
<keyword evidence="2" id="KW-0808">Transferase</keyword>
<dbReference type="Pfam" id="PF17917">
    <property type="entry name" value="RT_RNaseH"/>
    <property type="match status" value="1"/>
</dbReference>
<sequence>MENGVTLRPDKFHFCKRSVTFAGYVLDWEEYQPSKDLVRSIMEFTMPTRPTLTDVRAWFGLVNQVAPFLAVAPIMEPFRELLKKPVAKSVYWDEQLQAIFSSAKDTIGQLAAAGLRYYDVSRPTAAFTDYSRQGIGFLVMQQYCQCISQESPLCCTGGWKLVLCGSRHLTAAEKKLQYPQREALAIAWCLKKARLFLLGCRNLTFITDHKALTRIFGDKELKDINNPRILNLKERTLMYSFRIKYLKGKTNCAADALSRYPMLLGHPEESDEADDELVCATIVAAASEAVEGDGGRVVDIQQVEEEAAKDEEYRLLHECVSNEGWTDRKDMEPLALRPYFRMRRHLSCQGNLILYTNDEKQPRLVIPMALRRTVLTNLHAGHQGRDSMLRRARQSVYWPGIDAEVEQKRRQCQVCETCAPSNPAETLMLTPSPQYPFQQVVADLFELNGQNYIAYADRLTGWLEVEHLPGDTTSARLIVVFRRWFRRFGIPEELSCDGGTNLISQESRSFFDAWCVWLRISSAHYPQSNGRAEVAVKSVKRILRGNTMMNGSLDTDAAAKALMQYLNTPLQNSDASPAQLLTGRQLRDAIPVDMLEL</sequence>
<dbReference type="GO" id="GO:0003964">
    <property type="term" value="F:RNA-directed DNA polymerase activity"/>
    <property type="evidence" value="ECO:0007669"/>
    <property type="project" value="UniProtKB-KW"/>
</dbReference>
<dbReference type="InterPro" id="IPR012337">
    <property type="entry name" value="RNaseH-like_sf"/>
</dbReference>
<keyword evidence="10" id="KW-1185">Reference proteome</keyword>
<dbReference type="SUPFAM" id="SSF56672">
    <property type="entry name" value="DNA/RNA polymerases"/>
    <property type="match status" value="1"/>
</dbReference>
<organism evidence="9 10">
    <name type="scientific">Penaeus vannamei</name>
    <name type="common">Whiteleg shrimp</name>
    <name type="synonym">Litopenaeus vannamei</name>
    <dbReference type="NCBI Taxonomy" id="6689"/>
    <lineage>
        <taxon>Eukaryota</taxon>
        <taxon>Metazoa</taxon>
        <taxon>Ecdysozoa</taxon>
        <taxon>Arthropoda</taxon>
        <taxon>Crustacea</taxon>
        <taxon>Multicrustacea</taxon>
        <taxon>Malacostraca</taxon>
        <taxon>Eumalacostraca</taxon>
        <taxon>Eucarida</taxon>
        <taxon>Decapoda</taxon>
        <taxon>Dendrobranchiata</taxon>
        <taxon>Penaeoidea</taxon>
        <taxon>Penaeidae</taxon>
        <taxon>Penaeus</taxon>
    </lineage>
</organism>
<evidence type="ECO:0000256" key="2">
    <source>
        <dbReference type="ARBA" id="ARBA00022679"/>
    </source>
</evidence>
<dbReference type="InterPro" id="IPR036397">
    <property type="entry name" value="RNaseH_sf"/>
</dbReference>
<dbReference type="InterPro" id="IPR041373">
    <property type="entry name" value="RT_RNaseH"/>
</dbReference>
<dbReference type="GO" id="GO:0016787">
    <property type="term" value="F:hydrolase activity"/>
    <property type="evidence" value="ECO:0007669"/>
    <property type="project" value="UniProtKB-KW"/>
</dbReference>